<organism evidence="4 5">
    <name type="scientific">Rhizopus oryzae</name>
    <name type="common">Mucormycosis agent</name>
    <name type="synonym">Rhizopus arrhizus var. delemar</name>
    <dbReference type="NCBI Taxonomy" id="64495"/>
    <lineage>
        <taxon>Eukaryota</taxon>
        <taxon>Fungi</taxon>
        <taxon>Fungi incertae sedis</taxon>
        <taxon>Mucoromycota</taxon>
        <taxon>Mucoromycotina</taxon>
        <taxon>Mucoromycetes</taxon>
        <taxon>Mucorales</taxon>
        <taxon>Mucorineae</taxon>
        <taxon>Rhizopodaceae</taxon>
        <taxon>Rhizopus</taxon>
    </lineage>
</organism>
<evidence type="ECO:0000313" key="5">
    <source>
        <dbReference type="Proteomes" id="UP000716291"/>
    </source>
</evidence>
<dbReference type="Pfam" id="PF00098">
    <property type="entry name" value="zf-CCHC"/>
    <property type="match status" value="1"/>
</dbReference>
<dbReference type="AlphaFoldDB" id="A0A9P7BKI8"/>
<gene>
    <name evidence="4" type="ORF">G6F64_013683</name>
</gene>
<proteinExistence type="predicted"/>
<keyword evidence="5" id="KW-1185">Reference proteome</keyword>
<dbReference type="Gene3D" id="4.10.60.10">
    <property type="entry name" value="Zinc finger, CCHC-type"/>
    <property type="match status" value="1"/>
</dbReference>
<evidence type="ECO:0000256" key="2">
    <source>
        <dbReference type="SAM" id="MobiDB-lite"/>
    </source>
</evidence>
<keyword evidence="1" id="KW-0863">Zinc-finger</keyword>
<dbReference type="Proteomes" id="UP000716291">
    <property type="component" value="Unassembled WGS sequence"/>
</dbReference>
<sequence>MANKDNNTRREPLEQIDSNTESDNNFQRTMEKLANSVQNLTLLVESQNTARKPTQNTCYNCQEVGHSAKDCTQPCKLCHGQKGNHPYWNCELYSPARNRRNGFQPKVTNESHLVITMSDNEGQMKTNAITNESYAAQKRDATSSANEHERKSRSGKRVKAHDTIPENHPIRLKKQNNVGAVGYQNPTVMPSTEPAPKKTRRRTH</sequence>
<dbReference type="EMBL" id="JAANQT010006103">
    <property type="protein sequence ID" value="KAG1292320.1"/>
    <property type="molecule type" value="Genomic_DNA"/>
</dbReference>
<accession>A0A9P7BKI8</accession>
<feature type="region of interest" description="Disordered" evidence="2">
    <location>
        <begin position="1"/>
        <end position="24"/>
    </location>
</feature>
<feature type="compositionally biased region" description="Basic and acidic residues" evidence="2">
    <location>
        <begin position="137"/>
        <end position="152"/>
    </location>
</feature>
<dbReference type="SMART" id="SM00343">
    <property type="entry name" value="ZnF_C2HC"/>
    <property type="match status" value="1"/>
</dbReference>
<dbReference type="InterPro" id="IPR036875">
    <property type="entry name" value="Znf_CCHC_sf"/>
</dbReference>
<feature type="domain" description="CCHC-type" evidence="3">
    <location>
        <begin position="58"/>
        <end position="73"/>
    </location>
</feature>
<evidence type="ECO:0000256" key="1">
    <source>
        <dbReference type="PROSITE-ProRule" id="PRU00047"/>
    </source>
</evidence>
<evidence type="ECO:0000259" key="3">
    <source>
        <dbReference type="PROSITE" id="PS50158"/>
    </source>
</evidence>
<dbReference type="GO" id="GO:0003676">
    <property type="term" value="F:nucleic acid binding"/>
    <property type="evidence" value="ECO:0007669"/>
    <property type="project" value="InterPro"/>
</dbReference>
<dbReference type="GO" id="GO:0008270">
    <property type="term" value="F:zinc ion binding"/>
    <property type="evidence" value="ECO:0007669"/>
    <property type="project" value="UniProtKB-KW"/>
</dbReference>
<dbReference type="SUPFAM" id="SSF57756">
    <property type="entry name" value="Retrovirus zinc finger-like domains"/>
    <property type="match status" value="1"/>
</dbReference>
<evidence type="ECO:0000313" key="4">
    <source>
        <dbReference type="EMBL" id="KAG1292320.1"/>
    </source>
</evidence>
<keyword evidence="1" id="KW-0479">Metal-binding</keyword>
<feature type="compositionally biased region" description="Basic and acidic residues" evidence="2">
    <location>
        <begin position="160"/>
        <end position="169"/>
    </location>
</feature>
<protein>
    <recommendedName>
        <fullName evidence="3">CCHC-type domain-containing protein</fullName>
    </recommendedName>
</protein>
<name>A0A9P7BKI8_RHIOR</name>
<reference evidence="4" key="1">
    <citation type="journal article" date="2020" name="Microb. Genom.">
        <title>Genetic diversity of clinical and environmental Mucorales isolates obtained from an investigation of mucormycosis cases among solid organ transplant recipients.</title>
        <authorList>
            <person name="Nguyen M.H."/>
            <person name="Kaul D."/>
            <person name="Muto C."/>
            <person name="Cheng S.J."/>
            <person name="Richter R.A."/>
            <person name="Bruno V.M."/>
            <person name="Liu G."/>
            <person name="Beyhan S."/>
            <person name="Sundermann A.J."/>
            <person name="Mounaud S."/>
            <person name="Pasculle A.W."/>
            <person name="Nierman W.C."/>
            <person name="Driscoll E."/>
            <person name="Cumbie R."/>
            <person name="Clancy C.J."/>
            <person name="Dupont C.L."/>
        </authorList>
    </citation>
    <scope>NUCLEOTIDE SEQUENCE</scope>
    <source>
        <strain evidence="4">GL11</strain>
    </source>
</reference>
<dbReference type="PROSITE" id="PS50158">
    <property type="entry name" value="ZF_CCHC"/>
    <property type="match status" value="1"/>
</dbReference>
<feature type="region of interest" description="Disordered" evidence="2">
    <location>
        <begin position="136"/>
        <end position="204"/>
    </location>
</feature>
<keyword evidence="1" id="KW-0862">Zinc</keyword>
<dbReference type="InterPro" id="IPR001878">
    <property type="entry name" value="Znf_CCHC"/>
</dbReference>
<comment type="caution">
    <text evidence="4">The sequence shown here is derived from an EMBL/GenBank/DDBJ whole genome shotgun (WGS) entry which is preliminary data.</text>
</comment>
<feature type="compositionally biased region" description="Basic and acidic residues" evidence="2">
    <location>
        <begin position="1"/>
        <end position="13"/>
    </location>
</feature>